<dbReference type="SUPFAM" id="SSF53474">
    <property type="entry name" value="alpha/beta-Hydrolases"/>
    <property type="match status" value="1"/>
</dbReference>
<sequence length="357" mass="38894">MNEAVVDDIVAVLPPLLQSLEALGFIARYLNPPDFDRVMEAAGQPDEALRAVRSKLAEWPAEFADIKTSLDAASDAALAAFAGLRVVQNGNGDLVSVFRALRYAPRAQEALYALATKLPPVSEFFVDPSLRDNDDLAARLAAPANPNTGVFHDRNESGSRGGFSAYVPEYYTPDRALPLVMALHGGSGNGRGFLWSWLRDARSRGAILVAPTATGSTWALMGDDTDTPNLMRILDAVRSRWNVDPRRMLLTGMSDGGTFCYVTGFESASPFTHLAPVSATFHPLMAEMADADRLRGLPVHIVHGRLDWMFPVQVARQTAQALSAAGANVIYRELDDLSHTYPREMNAEILRWLNGQA</sequence>
<evidence type="ECO:0000313" key="5">
    <source>
        <dbReference type="Proteomes" id="UP000052023"/>
    </source>
</evidence>
<feature type="domain" description="Phospholipase/carboxylesterase/thioesterase" evidence="3">
    <location>
        <begin position="243"/>
        <end position="351"/>
    </location>
</feature>
<dbReference type="Proteomes" id="UP000052023">
    <property type="component" value="Unassembled WGS sequence"/>
</dbReference>
<keyword evidence="5" id="KW-1185">Reference proteome</keyword>
<protein>
    <submittedName>
        <fullName evidence="4">Phospholipase</fullName>
    </submittedName>
</protein>
<dbReference type="PANTHER" id="PTHR43037">
    <property type="entry name" value="UNNAMED PRODUCT-RELATED"/>
    <property type="match status" value="1"/>
</dbReference>
<name>A0A0R3NEU5_9BRAD</name>
<dbReference type="OrthoDB" id="9764953at2"/>
<evidence type="ECO:0000313" key="4">
    <source>
        <dbReference type="EMBL" id="KRR28613.1"/>
    </source>
</evidence>
<proteinExistence type="predicted"/>
<gene>
    <name evidence="4" type="ORF">CQ13_20305</name>
</gene>
<dbReference type="AlphaFoldDB" id="A0A0R3NEU5"/>
<evidence type="ECO:0000256" key="2">
    <source>
        <dbReference type="ARBA" id="ARBA00022801"/>
    </source>
</evidence>
<dbReference type="InterPro" id="IPR029058">
    <property type="entry name" value="AB_hydrolase_fold"/>
</dbReference>
<accession>A0A0R3NEU5</accession>
<keyword evidence="2" id="KW-0378">Hydrolase</keyword>
<reference evidence="4 5" key="1">
    <citation type="submission" date="2014-03" db="EMBL/GenBank/DDBJ databases">
        <title>Bradyrhizobium valentinum sp. nov., isolated from effective nodules of Lupinus mariae-josephae, a lupine endemic of basic-lime soils in Eastern Spain.</title>
        <authorList>
            <person name="Duran D."/>
            <person name="Rey L."/>
            <person name="Navarro A."/>
            <person name="Busquets A."/>
            <person name="Imperial J."/>
            <person name="Ruiz-Argueso T."/>
        </authorList>
    </citation>
    <scope>NUCLEOTIDE SEQUENCE [LARGE SCALE GENOMIC DNA]</scope>
    <source>
        <strain evidence="4 5">Ro19</strain>
    </source>
</reference>
<dbReference type="Pfam" id="PF02230">
    <property type="entry name" value="Abhydrolase_2"/>
    <property type="match status" value="1"/>
</dbReference>
<dbReference type="Gene3D" id="3.40.50.1820">
    <property type="entry name" value="alpha/beta hydrolase"/>
    <property type="match status" value="1"/>
</dbReference>
<dbReference type="InterPro" id="IPR050955">
    <property type="entry name" value="Plant_Biomass_Hydrol_Est"/>
</dbReference>
<evidence type="ECO:0000256" key="1">
    <source>
        <dbReference type="ARBA" id="ARBA00022729"/>
    </source>
</evidence>
<dbReference type="EMBL" id="LLYA01000079">
    <property type="protein sequence ID" value="KRR28613.1"/>
    <property type="molecule type" value="Genomic_DNA"/>
</dbReference>
<dbReference type="PANTHER" id="PTHR43037:SF5">
    <property type="entry name" value="FERULOYL ESTERASE"/>
    <property type="match status" value="1"/>
</dbReference>
<dbReference type="RefSeq" id="WP_057842824.1">
    <property type="nucleotide sequence ID" value="NZ_LLYA01000079.1"/>
</dbReference>
<dbReference type="InterPro" id="IPR003140">
    <property type="entry name" value="PLipase/COase/thioEstase"/>
</dbReference>
<evidence type="ECO:0000259" key="3">
    <source>
        <dbReference type="Pfam" id="PF02230"/>
    </source>
</evidence>
<organism evidence="4 5">
    <name type="scientific">Bradyrhizobium retamae</name>
    <dbReference type="NCBI Taxonomy" id="1300035"/>
    <lineage>
        <taxon>Bacteria</taxon>
        <taxon>Pseudomonadati</taxon>
        <taxon>Pseudomonadota</taxon>
        <taxon>Alphaproteobacteria</taxon>
        <taxon>Hyphomicrobiales</taxon>
        <taxon>Nitrobacteraceae</taxon>
        <taxon>Bradyrhizobium</taxon>
    </lineage>
</organism>
<keyword evidence="1" id="KW-0732">Signal</keyword>
<dbReference type="GO" id="GO:0016787">
    <property type="term" value="F:hydrolase activity"/>
    <property type="evidence" value="ECO:0007669"/>
    <property type="project" value="UniProtKB-KW"/>
</dbReference>
<comment type="caution">
    <text evidence="4">The sequence shown here is derived from an EMBL/GenBank/DDBJ whole genome shotgun (WGS) entry which is preliminary data.</text>
</comment>